<evidence type="ECO:0000313" key="3">
    <source>
        <dbReference type="EMBL" id="WNM18023.1"/>
    </source>
</evidence>
<dbReference type="InterPro" id="IPR013784">
    <property type="entry name" value="Carb-bd-like_fold"/>
</dbReference>
<dbReference type="SUPFAM" id="SSF49452">
    <property type="entry name" value="Starch-binding domain-like"/>
    <property type="match status" value="1"/>
</dbReference>
<dbReference type="Pfam" id="PF14686">
    <property type="entry name" value="fn3_3"/>
    <property type="match status" value="1"/>
</dbReference>
<dbReference type="AlphaFoldDB" id="A0AA96EVS4"/>
<dbReference type="EMBL" id="CP134878">
    <property type="protein sequence ID" value="WNM18023.1"/>
    <property type="molecule type" value="Genomic_DNA"/>
</dbReference>
<dbReference type="Pfam" id="PF14321">
    <property type="entry name" value="DUF4382"/>
    <property type="match status" value="1"/>
</dbReference>
<dbReference type="InterPro" id="IPR029413">
    <property type="entry name" value="RG-lyase_II"/>
</dbReference>
<evidence type="ECO:0000313" key="5">
    <source>
        <dbReference type="Proteomes" id="UP001304515"/>
    </source>
</evidence>
<evidence type="ECO:0000313" key="4">
    <source>
        <dbReference type="EMBL" id="WNM22075.1"/>
    </source>
</evidence>
<evidence type="ECO:0000259" key="2">
    <source>
        <dbReference type="Pfam" id="PF14686"/>
    </source>
</evidence>
<dbReference type="EMBL" id="CP134890">
    <property type="protein sequence ID" value="WNM22075.1"/>
    <property type="molecule type" value="Genomic_DNA"/>
</dbReference>
<protein>
    <submittedName>
        <fullName evidence="3">DUF4382 domain-containing protein</fullName>
    </submittedName>
</protein>
<feature type="domain" description="DUF4382" evidence="1">
    <location>
        <begin position="34"/>
        <end position="167"/>
    </location>
</feature>
<dbReference type="Proteomes" id="UP001304515">
    <property type="component" value="Chromosome"/>
</dbReference>
<accession>A0AA96EVS4</accession>
<gene>
    <name evidence="4" type="ORF">RN605_01655</name>
    <name evidence="3" type="ORF">RN608_08355</name>
</gene>
<organism evidence="3">
    <name type="scientific">Flavobacterium capsici</name>
    <dbReference type="NCBI Taxonomy" id="3075618"/>
    <lineage>
        <taxon>Bacteria</taxon>
        <taxon>Pseudomonadati</taxon>
        <taxon>Bacteroidota</taxon>
        <taxon>Flavobacteriia</taxon>
        <taxon>Flavobacteriales</taxon>
        <taxon>Flavobacteriaceae</taxon>
        <taxon>Flavobacterium</taxon>
    </lineage>
</organism>
<dbReference type="Gene3D" id="2.60.40.1120">
    <property type="entry name" value="Carboxypeptidase-like, regulatory domain"/>
    <property type="match status" value="1"/>
</dbReference>
<accession>A0AA96F3Q7</accession>
<dbReference type="RefSeq" id="WP_313321673.1">
    <property type="nucleotide sequence ID" value="NZ_CP134878.1"/>
</dbReference>
<dbReference type="InterPro" id="IPR025491">
    <property type="entry name" value="DUF4382"/>
</dbReference>
<evidence type="ECO:0000259" key="1">
    <source>
        <dbReference type="Pfam" id="PF14321"/>
    </source>
</evidence>
<name>A0AA96EVS4_9FLAO</name>
<feature type="domain" description="Rhamnogalacturonan lyase" evidence="2">
    <location>
        <begin position="175"/>
        <end position="250"/>
    </location>
</feature>
<reference evidence="3 5" key="1">
    <citation type="submission" date="2023-09" db="EMBL/GenBank/DDBJ databases">
        <title>Flavobacterium sp. a novel bacteria isolate from Pepper rhizosphere.</title>
        <authorList>
            <person name="Peng Y."/>
            <person name="Lee J."/>
        </authorList>
    </citation>
    <scope>NUCLEOTIDE SEQUENCE</scope>
    <source>
        <strain evidence="3">PMR2A8</strain>
        <strain evidence="4 5">PMTSA4</strain>
    </source>
</reference>
<sequence>MKKLIFAFFAVTGLLVFNSCSNDSSSASARSYPFKVRMTDAPAAYDEVNIDLQAVEVTGGDGETVVLNTTAGVYNLLDFSNGINTIIATSVLTDSRVNQIRLILGPNNSITVDGVNYPLSTPSAEQSGLKLLVNQTLTADIENEILLDFDAYQSVIETGNGTYKLKPVIRTITTAVSGNISGTVSVLGIAASVTATSMAGVEYSSGVNDMGEFKITGLPAGSYTLTITPELPYAPVIQTDVVVQAGATTEVGTILLL</sequence>
<dbReference type="GO" id="GO:0030246">
    <property type="term" value="F:carbohydrate binding"/>
    <property type="evidence" value="ECO:0007669"/>
    <property type="project" value="InterPro"/>
</dbReference>
<dbReference type="KEGG" id="fcj:RN605_01655"/>
<keyword evidence="5" id="KW-1185">Reference proteome</keyword>
<proteinExistence type="predicted"/>